<comment type="caution">
    <text evidence="1">The sequence shown here is derived from an EMBL/GenBank/DDBJ whole genome shotgun (WGS) entry which is preliminary data.</text>
</comment>
<dbReference type="AlphaFoldDB" id="A0A7W9SX58"/>
<evidence type="ECO:0000313" key="2">
    <source>
        <dbReference type="Proteomes" id="UP000520814"/>
    </source>
</evidence>
<reference evidence="1 2" key="1">
    <citation type="submission" date="2020-08" db="EMBL/GenBank/DDBJ databases">
        <title>Genomic Encyclopedia of Type Strains, Phase IV (KMG-IV): sequencing the most valuable type-strain genomes for metagenomic binning, comparative biology and taxonomic classification.</title>
        <authorList>
            <person name="Goeker M."/>
        </authorList>
    </citation>
    <scope>NUCLEOTIDE SEQUENCE [LARGE SCALE GENOMIC DNA]</scope>
    <source>
        <strain evidence="1 2">DSM 23562</strain>
    </source>
</reference>
<dbReference type="RefSeq" id="WP_184203947.1">
    <property type="nucleotide sequence ID" value="NZ_JACHGW010000009.1"/>
</dbReference>
<sequence length="49" mass="5543">MENTITLVSSAAMLSLIFAITDPRMTDWFLTAGKQKRAQTRKGKRSSRQ</sequence>
<proteinExistence type="predicted"/>
<protein>
    <submittedName>
        <fullName evidence="1">Uncharacterized protein</fullName>
    </submittedName>
</protein>
<name>A0A7W9SX58_ARMRO</name>
<evidence type="ECO:0000313" key="1">
    <source>
        <dbReference type="EMBL" id="MBB6053859.1"/>
    </source>
</evidence>
<organism evidence="1 2">
    <name type="scientific">Armatimonas rosea</name>
    <dbReference type="NCBI Taxonomy" id="685828"/>
    <lineage>
        <taxon>Bacteria</taxon>
        <taxon>Bacillati</taxon>
        <taxon>Armatimonadota</taxon>
        <taxon>Armatimonadia</taxon>
        <taxon>Armatimonadales</taxon>
        <taxon>Armatimonadaceae</taxon>
        <taxon>Armatimonas</taxon>
    </lineage>
</organism>
<keyword evidence="2" id="KW-1185">Reference proteome</keyword>
<gene>
    <name evidence="1" type="ORF">HNQ39_005706</name>
</gene>
<dbReference type="EMBL" id="JACHGW010000009">
    <property type="protein sequence ID" value="MBB6053859.1"/>
    <property type="molecule type" value="Genomic_DNA"/>
</dbReference>
<accession>A0A7W9SX58</accession>
<dbReference type="Proteomes" id="UP000520814">
    <property type="component" value="Unassembled WGS sequence"/>
</dbReference>